<reference evidence="4" key="3">
    <citation type="submission" date="2025-04" db="UniProtKB">
        <authorList>
            <consortium name="RefSeq"/>
        </authorList>
    </citation>
    <scope>IDENTIFICATION</scope>
    <source>
        <strain evidence="4">CBS 781.70</strain>
    </source>
</reference>
<evidence type="ECO:0000313" key="4">
    <source>
        <dbReference type="RefSeq" id="XP_033532406.1"/>
    </source>
</evidence>
<dbReference type="EMBL" id="ML975164">
    <property type="protein sequence ID" value="KAF1810775.1"/>
    <property type="molecule type" value="Genomic_DNA"/>
</dbReference>
<keyword evidence="3" id="KW-1185">Reference proteome</keyword>
<protein>
    <submittedName>
        <fullName evidence="2 4">Uncharacterized protein</fullName>
    </submittedName>
</protein>
<gene>
    <name evidence="2 4" type="ORF">P152DRAFT_460064</name>
</gene>
<evidence type="ECO:0000313" key="2">
    <source>
        <dbReference type="EMBL" id="KAF1810775.1"/>
    </source>
</evidence>
<reference evidence="2 4" key="1">
    <citation type="submission" date="2020-01" db="EMBL/GenBank/DDBJ databases">
        <authorList>
            <consortium name="DOE Joint Genome Institute"/>
            <person name="Haridas S."/>
            <person name="Albert R."/>
            <person name="Binder M."/>
            <person name="Bloem J."/>
            <person name="Labutti K."/>
            <person name="Salamov A."/>
            <person name="Andreopoulos B."/>
            <person name="Baker S.E."/>
            <person name="Barry K."/>
            <person name="Bills G."/>
            <person name="Bluhm B.H."/>
            <person name="Cannon C."/>
            <person name="Castanera R."/>
            <person name="Culley D.E."/>
            <person name="Daum C."/>
            <person name="Ezra D."/>
            <person name="Gonzalez J.B."/>
            <person name="Henrissat B."/>
            <person name="Kuo A."/>
            <person name="Liang C."/>
            <person name="Lipzen A."/>
            <person name="Lutzoni F."/>
            <person name="Magnuson J."/>
            <person name="Mondo S."/>
            <person name="Nolan M."/>
            <person name="Ohm R."/>
            <person name="Pangilinan J."/>
            <person name="Park H.-J."/>
            <person name="Ramirez L."/>
            <person name="Alfaro M."/>
            <person name="Sun H."/>
            <person name="Tritt A."/>
            <person name="Yoshinaga Y."/>
            <person name="Zwiers L.-H."/>
            <person name="Turgeon B.G."/>
            <person name="Goodwin S.B."/>
            <person name="Spatafora J.W."/>
            <person name="Crous P.W."/>
            <person name="Grigoriev I.V."/>
        </authorList>
    </citation>
    <scope>NUCLEOTIDE SEQUENCE</scope>
    <source>
        <strain evidence="2 4">CBS 781.70</strain>
    </source>
</reference>
<evidence type="ECO:0000313" key="3">
    <source>
        <dbReference type="Proteomes" id="UP000504638"/>
    </source>
</evidence>
<keyword evidence="1" id="KW-0812">Transmembrane</keyword>
<dbReference type="Proteomes" id="UP000504638">
    <property type="component" value="Unplaced"/>
</dbReference>
<name>A0A6G1FY19_9PEZI</name>
<dbReference type="GeneID" id="54420386"/>
<dbReference type="RefSeq" id="XP_033532406.1">
    <property type="nucleotide sequence ID" value="XM_033679816.1"/>
</dbReference>
<accession>A0A6G1FY19</accession>
<evidence type="ECO:0000256" key="1">
    <source>
        <dbReference type="SAM" id="Phobius"/>
    </source>
</evidence>
<proteinExistence type="predicted"/>
<keyword evidence="1" id="KW-0472">Membrane</keyword>
<keyword evidence="1" id="KW-1133">Transmembrane helix</keyword>
<dbReference type="OrthoDB" id="3436553at2759"/>
<organism evidence="2">
    <name type="scientific">Eremomyces bilateralis CBS 781.70</name>
    <dbReference type="NCBI Taxonomy" id="1392243"/>
    <lineage>
        <taxon>Eukaryota</taxon>
        <taxon>Fungi</taxon>
        <taxon>Dikarya</taxon>
        <taxon>Ascomycota</taxon>
        <taxon>Pezizomycotina</taxon>
        <taxon>Dothideomycetes</taxon>
        <taxon>Dothideomycetes incertae sedis</taxon>
        <taxon>Eremomycetales</taxon>
        <taxon>Eremomycetaceae</taxon>
        <taxon>Eremomyces</taxon>
    </lineage>
</organism>
<feature type="transmembrane region" description="Helical" evidence="1">
    <location>
        <begin position="32"/>
        <end position="53"/>
    </location>
</feature>
<reference evidence="4" key="2">
    <citation type="submission" date="2020-04" db="EMBL/GenBank/DDBJ databases">
        <authorList>
            <consortium name="NCBI Genome Project"/>
        </authorList>
    </citation>
    <scope>NUCLEOTIDE SEQUENCE</scope>
    <source>
        <strain evidence="4">CBS 781.70</strain>
    </source>
</reference>
<dbReference type="AlphaFoldDB" id="A0A6G1FY19"/>
<sequence>MAQKLYPRAGKTPEELEAKFVPIPSVGHEMGIMFGFIGLMLIGVTGFWVWWTFRLKREDTHERARVEDLRARGLLKEGLSGNGASEKQPIQE</sequence>